<proteinExistence type="predicted"/>
<evidence type="ECO:0000313" key="1">
    <source>
        <dbReference type="EMBL" id="GAI47736.1"/>
    </source>
</evidence>
<dbReference type="AlphaFoldDB" id="X1PYX2"/>
<protein>
    <submittedName>
        <fullName evidence="1">Uncharacterized protein</fullName>
    </submittedName>
</protein>
<feature type="non-terminal residue" evidence="1">
    <location>
        <position position="1"/>
    </location>
</feature>
<comment type="caution">
    <text evidence="1">The sequence shown here is derived from an EMBL/GenBank/DDBJ whole genome shotgun (WGS) entry which is preliminary data.</text>
</comment>
<reference evidence="1" key="1">
    <citation type="journal article" date="2014" name="Front. Microbiol.">
        <title>High frequency of phylogenetically diverse reductive dehalogenase-homologous genes in deep subseafloor sedimentary metagenomes.</title>
        <authorList>
            <person name="Kawai M."/>
            <person name="Futagami T."/>
            <person name="Toyoda A."/>
            <person name="Takaki Y."/>
            <person name="Nishi S."/>
            <person name="Hori S."/>
            <person name="Arai W."/>
            <person name="Tsubouchi T."/>
            <person name="Morono Y."/>
            <person name="Uchiyama I."/>
            <person name="Ito T."/>
            <person name="Fujiyama A."/>
            <person name="Inagaki F."/>
            <person name="Takami H."/>
        </authorList>
    </citation>
    <scope>NUCLEOTIDE SEQUENCE</scope>
    <source>
        <strain evidence="1">Expedition CK06-06</strain>
    </source>
</reference>
<organism evidence="1">
    <name type="scientific">marine sediment metagenome</name>
    <dbReference type="NCBI Taxonomy" id="412755"/>
    <lineage>
        <taxon>unclassified sequences</taxon>
        <taxon>metagenomes</taxon>
        <taxon>ecological metagenomes</taxon>
    </lineage>
</organism>
<accession>X1PYX2</accession>
<dbReference type="EMBL" id="BARV01042404">
    <property type="protein sequence ID" value="GAI47736.1"/>
    <property type="molecule type" value="Genomic_DNA"/>
</dbReference>
<name>X1PYX2_9ZZZZ</name>
<sequence>PGYTPTSDVTLQNIIIFPNTNPTFSGNVTLNGVAVK</sequence>
<gene>
    <name evidence="1" type="ORF">S06H3_63783</name>
</gene>